<dbReference type="EMBL" id="BMGC01000006">
    <property type="protein sequence ID" value="GGB26786.1"/>
    <property type="molecule type" value="Genomic_DNA"/>
</dbReference>
<accession>A0A916T0Y2</accession>
<sequence length="146" mass="15366">MNQSTSRALAVALNAEYAAVFTYGIVAAYAADSRRTDIAAATAAHRALRDALIRRLTDAGQAVPEAAAGYTLPVAVTDSITGYRAALAAEEQCCVAYRSLIEQAAESDDRRIGIDGLRDCAIRAANWRLVLRISPATTALPGTPGE</sequence>
<comment type="caution">
    <text evidence="2">The sequence shown here is derived from an EMBL/GenBank/DDBJ whole genome shotgun (WGS) entry which is preliminary data.</text>
</comment>
<organism evidence="2 3">
    <name type="scientific">Gordonia jinhuaensis</name>
    <dbReference type="NCBI Taxonomy" id="1517702"/>
    <lineage>
        <taxon>Bacteria</taxon>
        <taxon>Bacillati</taxon>
        <taxon>Actinomycetota</taxon>
        <taxon>Actinomycetes</taxon>
        <taxon>Mycobacteriales</taxon>
        <taxon>Gordoniaceae</taxon>
        <taxon>Gordonia</taxon>
    </lineage>
</organism>
<evidence type="ECO:0000313" key="3">
    <source>
        <dbReference type="Proteomes" id="UP000621454"/>
    </source>
</evidence>
<feature type="domain" description="DUF4439" evidence="1">
    <location>
        <begin position="8"/>
        <end position="144"/>
    </location>
</feature>
<protein>
    <recommendedName>
        <fullName evidence="1">DUF4439 domain-containing protein</fullName>
    </recommendedName>
</protein>
<proteinExistence type="predicted"/>
<dbReference type="AlphaFoldDB" id="A0A916T0Y2"/>
<reference evidence="2" key="2">
    <citation type="submission" date="2020-09" db="EMBL/GenBank/DDBJ databases">
        <authorList>
            <person name="Sun Q."/>
            <person name="Zhou Y."/>
        </authorList>
    </citation>
    <scope>NUCLEOTIDE SEQUENCE</scope>
    <source>
        <strain evidence="2">CGMCC 1.12827</strain>
    </source>
</reference>
<evidence type="ECO:0000313" key="2">
    <source>
        <dbReference type="EMBL" id="GGB26786.1"/>
    </source>
</evidence>
<evidence type="ECO:0000259" key="1">
    <source>
        <dbReference type="Pfam" id="PF14530"/>
    </source>
</evidence>
<gene>
    <name evidence="2" type="ORF">GCM10011489_13630</name>
</gene>
<dbReference type="Gene3D" id="1.20.1260.10">
    <property type="match status" value="1"/>
</dbReference>
<dbReference type="RefSeq" id="WP_188585819.1">
    <property type="nucleotide sequence ID" value="NZ_BMGC01000006.1"/>
</dbReference>
<name>A0A916T0Y2_9ACTN</name>
<dbReference type="InterPro" id="IPR009078">
    <property type="entry name" value="Ferritin-like_SF"/>
</dbReference>
<reference evidence="2" key="1">
    <citation type="journal article" date="2014" name="Int. J. Syst. Evol. Microbiol.">
        <title>Complete genome sequence of Corynebacterium casei LMG S-19264T (=DSM 44701T), isolated from a smear-ripened cheese.</title>
        <authorList>
            <consortium name="US DOE Joint Genome Institute (JGI-PGF)"/>
            <person name="Walter F."/>
            <person name="Albersmeier A."/>
            <person name="Kalinowski J."/>
            <person name="Ruckert C."/>
        </authorList>
    </citation>
    <scope>NUCLEOTIDE SEQUENCE</scope>
    <source>
        <strain evidence="2">CGMCC 1.12827</strain>
    </source>
</reference>
<dbReference type="CDD" id="cd00657">
    <property type="entry name" value="Ferritin_like"/>
    <property type="match status" value="1"/>
</dbReference>
<dbReference type="InterPro" id="IPR012347">
    <property type="entry name" value="Ferritin-like"/>
</dbReference>
<dbReference type="Proteomes" id="UP000621454">
    <property type="component" value="Unassembled WGS sequence"/>
</dbReference>
<dbReference type="InterPro" id="IPR029447">
    <property type="entry name" value="DUF4439"/>
</dbReference>
<keyword evidence="3" id="KW-1185">Reference proteome</keyword>
<dbReference type="Pfam" id="PF14530">
    <property type="entry name" value="DUF4439"/>
    <property type="match status" value="1"/>
</dbReference>
<dbReference type="SUPFAM" id="SSF47240">
    <property type="entry name" value="Ferritin-like"/>
    <property type="match status" value="1"/>
</dbReference>